<keyword evidence="4" id="KW-1185">Reference proteome</keyword>
<feature type="region of interest" description="Disordered" evidence="1">
    <location>
        <begin position="290"/>
        <end position="337"/>
    </location>
</feature>
<dbReference type="AlphaFoldDB" id="A0A316W4F6"/>
<evidence type="ECO:0000259" key="2">
    <source>
        <dbReference type="Pfam" id="PF14616"/>
    </source>
</evidence>
<gene>
    <name evidence="3" type="ORF">IE81DRAFT_253787</name>
</gene>
<dbReference type="InParanoid" id="A0A316W4F6"/>
<feature type="compositionally biased region" description="Polar residues" evidence="1">
    <location>
        <begin position="435"/>
        <end position="446"/>
    </location>
</feature>
<evidence type="ECO:0000313" key="4">
    <source>
        <dbReference type="Proteomes" id="UP000245783"/>
    </source>
</evidence>
<dbReference type="OrthoDB" id="5595379at2759"/>
<feature type="region of interest" description="Disordered" evidence="1">
    <location>
        <begin position="404"/>
        <end position="484"/>
    </location>
</feature>
<name>A0A316W4F6_9BASI</name>
<dbReference type="GeneID" id="37033197"/>
<dbReference type="RefSeq" id="XP_025371900.1">
    <property type="nucleotide sequence ID" value="XM_025511327.1"/>
</dbReference>
<feature type="region of interest" description="Disordered" evidence="1">
    <location>
        <begin position="201"/>
        <end position="236"/>
    </location>
</feature>
<dbReference type="Proteomes" id="UP000245783">
    <property type="component" value="Unassembled WGS sequence"/>
</dbReference>
<organism evidence="3 4">
    <name type="scientific">Ceraceosorus guamensis</name>
    <dbReference type="NCBI Taxonomy" id="1522189"/>
    <lineage>
        <taxon>Eukaryota</taxon>
        <taxon>Fungi</taxon>
        <taxon>Dikarya</taxon>
        <taxon>Basidiomycota</taxon>
        <taxon>Ustilaginomycotina</taxon>
        <taxon>Exobasidiomycetes</taxon>
        <taxon>Ceraceosorales</taxon>
        <taxon>Ceraceosoraceae</taxon>
        <taxon>Ceraceosorus</taxon>
    </lineage>
</organism>
<feature type="compositionally biased region" description="Polar residues" evidence="1">
    <location>
        <begin position="201"/>
        <end position="216"/>
    </location>
</feature>
<feature type="compositionally biased region" description="Polar residues" evidence="1">
    <location>
        <begin position="34"/>
        <end position="68"/>
    </location>
</feature>
<dbReference type="InterPro" id="IPR028012">
    <property type="entry name" value="Rua1_C"/>
</dbReference>
<feature type="compositionally biased region" description="Basic and acidic residues" evidence="1">
    <location>
        <begin position="10"/>
        <end position="21"/>
    </location>
</feature>
<evidence type="ECO:0000313" key="3">
    <source>
        <dbReference type="EMBL" id="PWN44740.1"/>
    </source>
</evidence>
<accession>A0A316W4F6</accession>
<sequence length="671" mass="73397">MSSGRRHLFGQHDQRHADHEGLSITSPLPRAHNESSPSTVSLTTAPPPQTVQSTGSDTFTKSESGSSSHTRREVSPMGSIGRLRHIYSLHSLSSRTSTDDTPTSVPFPPPPGQEHRRSTTQANRIKTSHVRSTGEATPLPAPNYSSSWQDCCATPFESFRTYFDHASNTERDPHPSAPLSSKDAPDDGYLHQLHAYSFDASQSAPFSPSVESTASPSIDGDATTEESTTAWRAPARIRVITPAGTVQETSPRAGRPLASFVHHASLDALAHAGHQAPLVSPRQRQQYDVTSNFDSRGNPTQDDPASPCRPGTPLPPELFERRPTGTAGRLQPLERPEPGKLVSYYRVEPHPSIPGDEVMMWHGSDLSPYTSSTGAPPSSATELAPTIGVDELVDLLSNSRRPAAPIQTDAASTSSDETCWSQESHPDNHLPPYHSANSSDDLTTQRGGPALNISVPASSHVVRRTVSSEQLDEPQPNVPSLSHQASAEWNLFDEETPNTAPPSERFPAPSERFPWSAVPAIFAKLPSPPPPQDPNNLIMKPRTQEPRFPEDLYTPRWVRAGRKSVVKADSGTKEGWCGLCTLEGEQGDPAENGGSWHNLRNSSWRYHMLRVHGIGARSGCPVREPVELHSVPQLEKKMRGRCYYCSQWIVFDATFPPTNWYVHAVQFRPIG</sequence>
<feature type="region of interest" description="Disordered" evidence="1">
    <location>
        <begin position="93"/>
        <end position="145"/>
    </location>
</feature>
<feature type="compositionally biased region" description="Low complexity" evidence="1">
    <location>
        <begin position="93"/>
        <end position="104"/>
    </location>
</feature>
<protein>
    <recommendedName>
        <fullName evidence="2">Transcription regulator Rua1 C-terminal domain-containing protein</fullName>
    </recommendedName>
</protein>
<dbReference type="Pfam" id="PF14616">
    <property type="entry name" value="Rua1_C"/>
    <property type="match status" value="1"/>
</dbReference>
<feature type="region of interest" description="Disordered" evidence="1">
    <location>
        <begin position="1"/>
        <end position="81"/>
    </location>
</feature>
<dbReference type="PANTHER" id="PTHR28125">
    <property type="entry name" value="MEIOTIC EXPRESSION UP-REGULATED PROTEIN 26"/>
    <property type="match status" value="1"/>
</dbReference>
<feature type="compositionally biased region" description="Polar residues" evidence="1">
    <location>
        <begin position="290"/>
        <end position="303"/>
    </location>
</feature>
<feature type="domain" description="Transcription regulator Rua1 C-terminal" evidence="2">
    <location>
        <begin position="550"/>
        <end position="652"/>
    </location>
</feature>
<reference evidence="3 4" key="1">
    <citation type="journal article" date="2018" name="Mol. Biol. Evol.">
        <title>Broad Genomic Sampling Reveals a Smut Pathogenic Ancestry of the Fungal Clade Ustilaginomycotina.</title>
        <authorList>
            <person name="Kijpornyongpan T."/>
            <person name="Mondo S.J."/>
            <person name="Barry K."/>
            <person name="Sandor L."/>
            <person name="Lee J."/>
            <person name="Lipzen A."/>
            <person name="Pangilinan J."/>
            <person name="LaButti K."/>
            <person name="Hainaut M."/>
            <person name="Henrissat B."/>
            <person name="Grigoriev I.V."/>
            <person name="Spatafora J.W."/>
            <person name="Aime M.C."/>
        </authorList>
    </citation>
    <scope>NUCLEOTIDE SEQUENCE [LARGE SCALE GENOMIC DNA]</scope>
    <source>
        <strain evidence="3 4">MCA 4658</strain>
    </source>
</reference>
<feature type="compositionally biased region" description="Polar residues" evidence="1">
    <location>
        <begin position="119"/>
        <end position="135"/>
    </location>
</feature>
<dbReference type="EMBL" id="KZ819359">
    <property type="protein sequence ID" value="PWN44740.1"/>
    <property type="molecule type" value="Genomic_DNA"/>
</dbReference>
<feature type="compositionally biased region" description="Polar residues" evidence="1">
    <location>
        <begin position="409"/>
        <end position="423"/>
    </location>
</feature>
<dbReference type="STRING" id="1522189.A0A316W4F6"/>
<proteinExistence type="predicted"/>
<evidence type="ECO:0000256" key="1">
    <source>
        <dbReference type="SAM" id="MobiDB-lite"/>
    </source>
</evidence>
<dbReference type="PANTHER" id="PTHR28125:SF3">
    <property type="entry name" value="TRANSCRIPTION REGULATOR RUA1 C-TERMINAL DOMAIN-CONTAINING PROTEIN"/>
    <property type="match status" value="1"/>
</dbReference>
<feature type="region of interest" description="Disordered" evidence="1">
    <location>
        <begin position="166"/>
        <end position="188"/>
    </location>
</feature>